<proteinExistence type="predicted"/>
<sequence>MVGYEIDVTKMTKDEAVNYILNHCNRCEKNLQCSDEESAKCNGKVKYLLKRFSEAE</sequence>
<comment type="caution">
    <text evidence="1">The sequence shown here is derived from an EMBL/GenBank/DDBJ whole genome shotgun (WGS) entry which is preliminary data.</text>
</comment>
<gene>
    <name evidence="1" type="ORF">N5B56_01390</name>
</gene>
<evidence type="ECO:0000313" key="2">
    <source>
        <dbReference type="Proteomes" id="UP001431199"/>
    </source>
</evidence>
<organism evidence="1 2">
    <name type="scientific">Eubacterium album</name>
    <dbReference type="NCBI Taxonomy" id="2978477"/>
    <lineage>
        <taxon>Bacteria</taxon>
        <taxon>Bacillati</taxon>
        <taxon>Bacillota</taxon>
        <taxon>Clostridia</taxon>
        <taxon>Eubacteriales</taxon>
        <taxon>Eubacteriaceae</taxon>
        <taxon>Eubacterium</taxon>
    </lineage>
</organism>
<keyword evidence="2" id="KW-1185">Reference proteome</keyword>
<dbReference type="Proteomes" id="UP001431199">
    <property type="component" value="Unassembled WGS sequence"/>
</dbReference>
<protein>
    <submittedName>
        <fullName evidence="1">Uncharacterized protein</fullName>
    </submittedName>
</protein>
<reference evidence="1" key="1">
    <citation type="submission" date="2022-09" db="EMBL/GenBank/DDBJ databases">
        <title>Eubacterium sp. LFL-14 isolated from human feces.</title>
        <authorList>
            <person name="Liu F."/>
        </authorList>
    </citation>
    <scope>NUCLEOTIDE SEQUENCE</scope>
    <source>
        <strain evidence="1">LFL-14</strain>
    </source>
</reference>
<name>A0ABT2LWT2_9FIRM</name>
<dbReference type="RefSeq" id="WP_260978175.1">
    <property type="nucleotide sequence ID" value="NZ_JAODBU010000002.1"/>
</dbReference>
<accession>A0ABT2LWT2</accession>
<evidence type="ECO:0000313" key="1">
    <source>
        <dbReference type="EMBL" id="MCT7397739.1"/>
    </source>
</evidence>
<dbReference type="EMBL" id="JAODBU010000002">
    <property type="protein sequence ID" value="MCT7397739.1"/>
    <property type="molecule type" value="Genomic_DNA"/>
</dbReference>